<keyword evidence="1" id="KW-0175">Coiled coil</keyword>
<keyword evidence="3" id="KW-1185">Reference proteome</keyword>
<gene>
    <name evidence="2" type="ORF">Acj133p211</name>
</gene>
<dbReference type="GeneID" id="10323198"/>
<dbReference type="RefSeq" id="YP_004300792.1">
    <property type="nucleotide sequence ID" value="NC_015250.1"/>
</dbReference>
<accession>D9I6E5</accession>
<feature type="coiled-coil region" evidence="1">
    <location>
        <begin position="62"/>
        <end position="103"/>
    </location>
</feature>
<evidence type="ECO:0000256" key="1">
    <source>
        <dbReference type="SAM" id="Coils"/>
    </source>
</evidence>
<organism evidence="2 3">
    <name type="scientific">Acinetobacter phage 133</name>
    <dbReference type="NCBI Taxonomy" id="2919552"/>
    <lineage>
        <taxon>Viruses</taxon>
        <taxon>Duplodnaviria</taxon>
        <taxon>Heunggongvirae</taxon>
        <taxon>Uroviricota</taxon>
        <taxon>Caudoviricetes</taxon>
        <taxon>Pantevenvirales</taxon>
        <taxon>Straboviridae</taxon>
        <taxon>Tevenvirinae</taxon>
        <taxon>Centumtrigintavirus</taxon>
        <taxon>Centumtrigintavirus cv133</taxon>
        <taxon>Acinetobacter virus 133</taxon>
    </lineage>
</organism>
<dbReference type="EMBL" id="HM114315">
    <property type="protein sequence ID" value="ADJ19526.1"/>
    <property type="molecule type" value="Genomic_DNA"/>
</dbReference>
<dbReference type="Proteomes" id="UP000000330">
    <property type="component" value="Segment"/>
</dbReference>
<protein>
    <submittedName>
        <fullName evidence="2">Uncharacterized protein</fullName>
    </submittedName>
</protein>
<evidence type="ECO:0000313" key="3">
    <source>
        <dbReference type="Proteomes" id="UP000000330"/>
    </source>
</evidence>
<sequence length="151" mass="16916">MKFLDKPVRTTPLLAVCSIILGLGLIVNSANDYFVRSNHQAAIMQLAKEVSHKQPVIDKATIESLTAQVDSLQSQVNELNINAIQLNQDAAKVRNEEEKVKRTNVRPEYETDAAGRRVRNSDTYEQAMKNCDAEANLVNFMTYGEPHPSCR</sequence>
<proteinExistence type="predicted"/>
<reference evidence="2 3" key="1">
    <citation type="journal article" date="2010" name="Virol. J.">
        <title>Genomes of the T4-related bacteriophages as windows on microbial genome evolution.</title>
        <authorList>
            <person name="Petrov V.M."/>
            <person name="Ratnayaka S."/>
            <person name="Nolan J.M."/>
            <person name="Miller E.S."/>
            <person name="Karam J.D."/>
        </authorList>
    </citation>
    <scope>NUCLEOTIDE SEQUENCE [LARGE SCALE GENOMIC DNA]</scope>
    <source>
        <strain evidence="2">Acj133</strain>
    </source>
</reference>
<evidence type="ECO:0000313" key="2">
    <source>
        <dbReference type="EMBL" id="ADJ19526.1"/>
    </source>
</evidence>
<name>D9I6E5_9CAUD</name>
<dbReference type="KEGG" id="vg:10323198"/>